<name>A0A915HFP7_ROMCU</name>
<dbReference type="AlphaFoldDB" id="A0A915HFP7"/>
<dbReference type="InterPro" id="IPR053202">
    <property type="entry name" value="EGF_Rcpt_Signaling_Reg"/>
</dbReference>
<dbReference type="GO" id="GO:0031902">
    <property type="term" value="C:late endosome membrane"/>
    <property type="evidence" value="ECO:0007669"/>
    <property type="project" value="TreeGrafter"/>
</dbReference>
<keyword evidence="2" id="KW-1185">Reference proteome</keyword>
<dbReference type="Gene3D" id="3.40.50.150">
    <property type="entry name" value="Vaccinia Virus protein VP39"/>
    <property type="match status" value="1"/>
</dbReference>
<dbReference type="OMA" id="TEYHTIP"/>
<protein>
    <submittedName>
        <fullName evidence="3">Methyltransferase FkbM domain-containing protein</fullName>
    </submittedName>
</protein>
<feature type="domain" description="Methyltransferase FkbM" evidence="1">
    <location>
        <begin position="42"/>
        <end position="207"/>
    </location>
</feature>
<accession>A0A915HFP7</accession>
<dbReference type="SUPFAM" id="SSF53335">
    <property type="entry name" value="S-adenosyl-L-methionine-dependent methyltransferases"/>
    <property type="match status" value="1"/>
</dbReference>
<dbReference type="GO" id="GO:0005886">
    <property type="term" value="C:plasma membrane"/>
    <property type="evidence" value="ECO:0007669"/>
    <property type="project" value="TreeGrafter"/>
</dbReference>
<evidence type="ECO:0000313" key="2">
    <source>
        <dbReference type="Proteomes" id="UP000887565"/>
    </source>
</evidence>
<reference evidence="3" key="1">
    <citation type="submission" date="2022-11" db="UniProtKB">
        <authorList>
            <consortium name="WormBaseParasite"/>
        </authorList>
    </citation>
    <scope>IDENTIFICATION</scope>
</reference>
<evidence type="ECO:0000313" key="3">
    <source>
        <dbReference type="WBParaSite" id="nRc.2.0.1.t00428-RA"/>
    </source>
</evidence>
<proteinExistence type="predicted"/>
<dbReference type="GO" id="GO:0006888">
    <property type="term" value="P:endoplasmic reticulum to Golgi vesicle-mediated transport"/>
    <property type="evidence" value="ECO:0007669"/>
    <property type="project" value="TreeGrafter"/>
</dbReference>
<sequence>MVDLLGQSTYWDDRLTGTADLSEWSIYWDSRPNGRRNGFFIECGAFDGEEKSNSLMLEKSLNWTGLLIEPDPDNFAQMVSRNRKAFLVNGGLHGGQHPKALVLHKLAYASVLDGYVDEKRKSFDSYIANNTIKATKVWCFPLLSLLLAVGQTRVDYFSLDVEGAEYDILSTLPLDKIQLNLLQMEYVKFEEGEKEQKAVLLRKLMRERYKQFLEVAKTPMDVFYLNSNF</sequence>
<evidence type="ECO:0000259" key="1">
    <source>
        <dbReference type="Pfam" id="PF05050"/>
    </source>
</evidence>
<dbReference type="GO" id="GO:0005794">
    <property type="term" value="C:Golgi apparatus"/>
    <property type="evidence" value="ECO:0007669"/>
    <property type="project" value="TreeGrafter"/>
</dbReference>
<organism evidence="2 3">
    <name type="scientific">Romanomermis culicivorax</name>
    <name type="common">Nematode worm</name>
    <dbReference type="NCBI Taxonomy" id="13658"/>
    <lineage>
        <taxon>Eukaryota</taxon>
        <taxon>Metazoa</taxon>
        <taxon>Ecdysozoa</taxon>
        <taxon>Nematoda</taxon>
        <taxon>Enoplea</taxon>
        <taxon>Dorylaimia</taxon>
        <taxon>Mermithida</taxon>
        <taxon>Mermithoidea</taxon>
        <taxon>Mermithidae</taxon>
        <taxon>Romanomermis</taxon>
    </lineage>
</organism>
<dbReference type="GO" id="GO:0005789">
    <property type="term" value="C:endoplasmic reticulum membrane"/>
    <property type="evidence" value="ECO:0007669"/>
    <property type="project" value="TreeGrafter"/>
</dbReference>
<dbReference type="InterPro" id="IPR006342">
    <property type="entry name" value="FkbM_mtfrase"/>
</dbReference>
<dbReference type="PANTHER" id="PTHR34009:SF2">
    <property type="entry name" value="PROTEIN STAR"/>
    <property type="match status" value="1"/>
</dbReference>
<dbReference type="Proteomes" id="UP000887565">
    <property type="component" value="Unplaced"/>
</dbReference>
<dbReference type="WBParaSite" id="nRc.2.0.1.t00428-RA">
    <property type="protein sequence ID" value="nRc.2.0.1.t00428-RA"/>
    <property type="gene ID" value="nRc.2.0.1.g00428"/>
</dbReference>
<dbReference type="PANTHER" id="PTHR34009">
    <property type="entry name" value="PROTEIN STAR"/>
    <property type="match status" value="1"/>
</dbReference>
<dbReference type="GO" id="GO:0016197">
    <property type="term" value="P:endosomal transport"/>
    <property type="evidence" value="ECO:0007669"/>
    <property type="project" value="TreeGrafter"/>
</dbReference>
<dbReference type="Pfam" id="PF05050">
    <property type="entry name" value="Methyltransf_21"/>
    <property type="match status" value="1"/>
</dbReference>
<dbReference type="InterPro" id="IPR029063">
    <property type="entry name" value="SAM-dependent_MTases_sf"/>
</dbReference>